<comment type="subunit">
    <text evidence="4">The 26S proteasome consists of a 20S proteasome core and two 19S regulatory subunits. The 20S proteasome core is composed of 28 subunits that are arranged in four stacked rings, resulting in a barrel-shaped structure. The two end rings are each formed by seven alpha subunits, and the two central rings are each formed by seven beta subunits. The catalytic chamber with the active sites is on the inside of the barrel.</text>
</comment>
<dbReference type="SUPFAM" id="SSF56235">
    <property type="entry name" value="N-terminal nucleophile aminohydrolases (Ntn hydrolases)"/>
    <property type="match status" value="1"/>
</dbReference>
<dbReference type="RefSeq" id="XP_030381631.1">
    <property type="nucleotide sequence ID" value="XM_030525771.1"/>
</dbReference>
<dbReference type="PANTHER" id="PTHR32194">
    <property type="entry name" value="METALLOPROTEASE TLDD"/>
    <property type="match status" value="1"/>
</dbReference>
<keyword evidence="2" id="KW-0963">Cytoplasm</keyword>
<keyword evidence="5" id="KW-1185">Reference proteome</keyword>
<dbReference type="AlphaFoldDB" id="A0A6J2TYM5"/>
<dbReference type="Pfam" id="PF00227">
    <property type="entry name" value="Proteasome"/>
    <property type="match status" value="1"/>
</dbReference>
<dbReference type="GO" id="GO:0051603">
    <property type="term" value="P:proteolysis involved in protein catabolic process"/>
    <property type="evidence" value="ECO:0007669"/>
    <property type="project" value="InterPro"/>
</dbReference>
<evidence type="ECO:0000256" key="2">
    <source>
        <dbReference type="ARBA" id="ARBA00022490"/>
    </source>
</evidence>
<organism evidence="5 6">
    <name type="scientific">Drosophila lebanonensis</name>
    <name type="common">Fruit fly</name>
    <name type="synonym">Scaptodrosophila lebanonensis</name>
    <dbReference type="NCBI Taxonomy" id="7225"/>
    <lineage>
        <taxon>Eukaryota</taxon>
        <taxon>Metazoa</taxon>
        <taxon>Ecdysozoa</taxon>
        <taxon>Arthropoda</taxon>
        <taxon>Hexapoda</taxon>
        <taxon>Insecta</taxon>
        <taxon>Pterygota</taxon>
        <taxon>Neoptera</taxon>
        <taxon>Endopterygota</taxon>
        <taxon>Diptera</taxon>
        <taxon>Brachycera</taxon>
        <taxon>Muscomorpha</taxon>
        <taxon>Ephydroidea</taxon>
        <taxon>Drosophilidae</taxon>
        <taxon>Scaptodrosophila</taxon>
    </lineage>
</organism>
<dbReference type="InterPro" id="IPR023333">
    <property type="entry name" value="Proteasome_suB-type"/>
</dbReference>
<dbReference type="Proteomes" id="UP000504634">
    <property type="component" value="Unplaced"/>
</dbReference>
<dbReference type="Gene3D" id="3.60.20.10">
    <property type="entry name" value="Glutamine Phosphoribosylpyrophosphate, subunit 1, domain 1"/>
    <property type="match status" value="1"/>
</dbReference>
<evidence type="ECO:0000313" key="6">
    <source>
        <dbReference type="RefSeq" id="XP_030381631.1"/>
    </source>
</evidence>
<dbReference type="GO" id="GO:0005737">
    <property type="term" value="C:cytoplasm"/>
    <property type="evidence" value="ECO:0007669"/>
    <property type="project" value="TreeGrafter"/>
</dbReference>
<dbReference type="PANTHER" id="PTHR32194:SF2">
    <property type="entry name" value="PROTEASOME SUBUNIT BETA TYPE-1"/>
    <property type="match status" value="1"/>
</dbReference>
<reference evidence="6" key="1">
    <citation type="submission" date="2025-08" db="UniProtKB">
        <authorList>
            <consortium name="RefSeq"/>
        </authorList>
    </citation>
    <scope>IDENTIFICATION</scope>
    <source>
        <strain evidence="6">11010-0011.00</strain>
        <tissue evidence="6">Whole body</tissue>
    </source>
</reference>
<evidence type="ECO:0000256" key="1">
    <source>
        <dbReference type="ARBA" id="ARBA00004123"/>
    </source>
</evidence>
<evidence type="ECO:0000256" key="3">
    <source>
        <dbReference type="ARBA" id="ARBA00022942"/>
    </source>
</evidence>
<dbReference type="GO" id="GO:0005839">
    <property type="term" value="C:proteasome core complex"/>
    <property type="evidence" value="ECO:0007669"/>
    <property type="project" value="InterPro"/>
</dbReference>
<dbReference type="GO" id="GO:0005634">
    <property type="term" value="C:nucleus"/>
    <property type="evidence" value="ECO:0007669"/>
    <property type="project" value="UniProtKB-SubCell"/>
</dbReference>
<protein>
    <submittedName>
        <fullName evidence="6">Proteasome subunit beta type-1-like</fullName>
    </submittedName>
</protein>
<keyword evidence="3" id="KW-0647">Proteasome</keyword>
<evidence type="ECO:0000313" key="5">
    <source>
        <dbReference type="Proteomes" id="UP000504634"/>
    </source>
</evidence>
<dbReference type="OrthoDB" id="268479at2759"/>
<name>A0A6J2TYM5_DROLE</name>
<proteinExistence type="predicted"/>
<dbReference type="InterPro" id="IPR029055">
    <property type="entry name" value="Ntn_hydrolases_N"/>
</dbReference>
<dbReference type="GeneID" id="115629322"/>
<evidence type="ECO:0000256" key="4">
    <source>
        <dbReference type="ARBA" id="ARBA00026071"/>
    </source>
</evidence>
<comment type="subcellular location">
    <subcellularLocation>
        <location evidence="1">Nucleus</location>
    </subcellularLocation>
</comment>
<gene>
    <name evidence="6" type="primary">LOC115629322</name>
</gene>
<sequence>MHPCFLNNFSHYLGTATFKESDVETFELNSGSIVAIAGIDFAIVVADARLCTNSGRVLISHDKIFALSPLTVLGSTAPMGDAFLVKRLIESRMQTYEFKNFKTMTTNAAANELSMAMYKCKLVPHGLCNILVGIDKTGEGIVYTYNGIGRCRRQRYTSGGSADAFLRPVLHERIGRLLKFRKHEITKTYALNVALYAFGVANRQTYTGKSIIVNIITKQGIDVQLIELDKA</sequence>
<accession>A0A6J2TYM5</accession>
<dbReference type="InterPro" id="IPR001353">
    <property type="entry name" value="Proteasome_sua/b"/>
</dbReference>